<name>A0AAE3DYW2_9FIRM</name>
<dbReference type="AlphaFoldDB" id="A0AAE3DYW2"/>
<keyword evidence="1" id="KW-1133">Transmembrane helix</keyword>
<feature type="transmembrane region" description="Helical" evidence="1">
    <location>
        <begin position="278"/>
        <end position="300"/>
    </location>
</feature>
<keyword evidence="1" id="KW-0472">Membrane</keyword>
<gene>
    <name evidence="2" type="ORF">LKE05_07010</name>
</gene>
<sequence length="548" mass="62339">MKFRAILNDKYDLEEIAQRKQSARPHHKTLIYFAVVWAVLNILAIIYITKNNYIYFWDDSTYWDIARKIASGAFSEGGFWHNVYNSVAEQDYNYIAGLPSALIVKIFGESRLAYVLGLVNLYLVTSFALVYVLAKKVSKAPKIAAVISLMICPSMVFLTFNGFVDIGGLLGCLVCFNLYFVKDKDDDAIWRYAVIGVLLVALMLWRRWYAFFSVSFITAMLADCVLFKKKWYKPIVTIAVVGLILVVFFRDFLVYKLMKDYGNLYSGYKFSVGTDLKLITRYFGIIFVGVLAVSSVVMAVKKKETRTLFIWVQMIVCLFMFLSTQTHGQQHLLLYIPSLIMLTLISIRHITKEWALVGISLLALVHSVNVYIPRTQPHNIQEIKHMALIPNFSMLPVSRDDTDEILALKKKIDTTVYDGDTLGVLASSFTLNEDILINAEPSLGVKSIRDNYIVSLPQVDSRDRDLTPLYTVNYVLVASPAQTHLAEGSQTVVEEAVNSFMNYADIATAYEEVPECETVIDGITIKLFHRVRDEHQADIKTFEARLYK</sequence>
<feature type="transmembrane region" description="Helical" evidence="1">
    <location>
        <begin position="188"/>
        <end position="205"/>
    </location>
</feature>
<evidence type="ECO:0000313" key="2">
    <source>
        <dbReference type="EMBL" id="MCC2210538.1"/>
    </source>
</evidence>
<evidence type="ECO:0000256" key="1">
    <source>
        <dbReference type="SAM" id="Phobius"/>
    </source>
</evidence>
<feature type="transmembrane region" description="Helical" evidence="1">
    <location>
        <begin position="330"/>
        <end position="347"/>
    </location>
</feature>
<feature type="transmembrane region" description="Helical" evidence="1">
    <location>
        <begin position="112"/>
        <end position="134"/>
    </location>
</feature>
<dbReference type="RefSeq" id="WP_308456366.1">
    <property type="nucleotide sequence ID" value="NZ_JAJEQM010000008.1"/>
</dbReference>
<keyword evidence="1" id="KW-0812">Transmembrane</keyword>
<feature type="transmembrane region" description="Helical" evidence="1">
    <location>
        <begin position="354"/>
        <end position="372"/>
    </location>
</feature>
<feature type="transmembrane region" description="Helical" evidence="1">
    <location>
        <begin position="307"/>
        <end position="324"/>
    </location>
</feature>
<reference evidence="2 3" key="1">
    <citation type="submission" date="2021-10" db="EMBL/GenBank/DDBJ databases">
        <title>Anaerobic single-cell dispensing facilitates the cultivation of human gut bacteria.</title>
        <authorList>
            <person name="Afrizal A."/>
        </authorList>
    </citation>
    <scope>NUCLEOTIDE SEQUENCE [LARGE SCALE GENOMIC DNA]</scope>
    <source>
        <strain evidence="2 3">CLA-AA-H232</strain>
    </source>
</reference>
<feature type="transmembrane region" description="Helical" evidence="1">
    <location>
        <begin position="235"/>
        <end position="258"/>
    </location>
</feature>
<comment type="caution">
    <text evidence="2">The sequence shown here is derived from an EMBL/GenBank/DDBJ whole genome shotgun (WGS) entry which is preliminary data.</text>
</comment>
<accession>A0AAE3DYW2</accession>
<evidence type="ECO:0000313" key="3">
    <source>
        <dbReference type="Proteomes" id="UP001198242"/>
    </source>
</evidence>
<dbReference type="EMBL" id="JAJEQM010000008">
    <property type="protein sequence ID" value="MCC2210538.1"/>
    <property type="molecule type" value="Genomic_DNA"/>
</dbReference>
<feature type="transmembrane region" description="Helical" evidence="1">
    <location>
        <begin position="29"/>
        <end position="48"/>
    </location>
</feature>
<keyword evidence="3" id="KW-1185">Reference proteome</keyword>
<organism evidence="2 3">
    <name type="scientific">Hominilimicola fabiformis</name>
    <dbReference type="NCBI Taxonomy" id="2885356"/>
    <lineage>
        <taxon>Bacteria</taxon>
        <taxon>Bacillati</taxon>
        <taxon>Bacillota</taxon>
        <taxon>Clostridia</taxon>
        <taxon>Eubacteriales</taxon>
        <taxon>Oscillospiraceae</taxon>
        <taxon>Hominilimicola</taxon>
    </lineage>
</organism>
<dbReference type="Proteomes" id="UP001198242">
    <property type="component" value="Unassembled WGS sequence"/>
</dbReference>
<proteinExistence type="predicted"/>
<protein>
    <submittedName>
        <fullName evidence="2">Uncharacterized protein</fullName>
    </submittedName>
</protein>
<feature type="transmembrane region" description="Helical" evidence="1">
    <location>
        <begin position="143"/>
        <end position="160"/>
    </location>
</feature>